<dbReference type="RefSeq" id="WP_139236520.1">
    <property type="nucleotide sequence ID" value="NZ_FPAW01000028.1"/>
</dbReference>
<dbReference type="Proteomes" id="UP000182466">
    <property type="component" value="Unassembled WGS sequence"/>
</dbReference>
<organism evidence="1 2">
    <name type="scientific">Sedimentitalea nanhaiensis</name>
    <dbReference type="NCBI Taxonomy" id="999627"/>
    <lineage>
        <taxon>Bacteria</taxon>
        <taxon>Pseudomonadati</taxon>
        <taxon>Pseudomonadota</taxon>
        <taxon>Alphaproteobacteria</taxon>
        <taxon>Rhodobacterales</taxon>
        <taxon>Paracoccaceae</taxon>
        <taxon>Sedimentitalea</taxon>
    </lineage>
</organism>
<name>A0A1I7DH29_9RHOB</name>
<dbReference type="OrthoDB" id="555504at2"/>
<reference evidence="1 2" key="1">
    <citation type="submission" date="2016-10" db="EMBL/GenBank/DDBJ databases">
        <authorList>
            <person name="de Groot N.N."/>
        </authorList>
    </citation>
    <scope>NUCLEOTIDE SEQUENCE [LARGE SCALE GENOMIC DNA]</scope>
    <source>
        <strain evidence="1 2">CGMCC 1.10959</strain>
    </source>
</reference>
<accession>A0A1I7DH29</accession>
<dbReference type="EMBL" id="FPAW01000028">
    <property type="protein sequence ID" value="SFU10906.1"/>
    <property type="molecule type" value="Genomic_DNA"/>
</dbReference>
<dbReference type="AlphaFoldDB" id="A0A1I7DH29"/>
<sequence length="67" mass="7500">MFTGIMTGHDDVIGVACECKLRESDLNRMHGLIQERLQETSKPSLVLELTRLEAFKVPSALEPVQNC</sequence>
<evidence type="ECO:0000313" key="1">
    <source>
        <dbReference type="EMBL" id="SFU10906.1"/>
    </source>
</evidence>
<keyword evidence="2" id="KW-1185">Reference proteome</keyword>
<dbReference type="STRING" id="999627.SAMN05216236_1282"/>
<proteinExistence type="predicted"/>
<evidence type="ECO:0000313" key="2">
    <source>
        <dbReference type="Proteomes" id="UP000182466"/>
    </source>
</evidence>
<protein>
    <submittedName>
        <fullName evidence="1">Uncharacterized protein</fullName>
    </submittedName>
</protein>
<gene>
    <name evidence="1" type="ORF">SAMN05216236_1282</name>
</gene>